<evidence type="ECO:0000313" key="3">
    <source>
        <dbReference type="Proteomes" id="UP000759529"/>
    </source>
</evidence>
<evidence type="ECO:0000313" key="2">
    <source>
        <dbReference type="EMBL" id="MBM6499508.1"/>
    </source>
</evidence>
<gene>
    <name evidence="2" type="ORF">H9X54_009390</name>
</gene>
<sequence length="131" mass="14436">MKKIKLLVSIVVITFLTSCATKAKFPVSTTVPAAEILVKKKTDNNKNITLEINAKNLASADRLSPPGNNYSVWIVTKDYGLKNVGQIQVKNGKKATFKTVTPFEFSEVFITVENQGDLSYPTGQEISRTKI</sequence>
<keyword evidence="3" id="KW-1185">Reference proteome</keyword>
<comment type="caution">
    <text evidence="2">The sequence shown here is derived from an EMBL/GenBank/DDBJ whole genome shotgun (WGS) entry which is preliminary data.</text>
</comment>
<protein>
    <submittedName>
        <fullName evidence="2">Uncharacterized protein</fullName>
    </submittedName>
</protein>
<evidence type="ECO:0000256" key="1">
    <source>
        <dbReference type="SAM" id="SignalP"/>
    </source>
</evidence>
<dbReference type="Proteomes" id="UP000759529">
    <property type="component" value="Unassembled WGS sequence"/>
</dbReference>
<dbReference type="EMBL" id="JACSOD020000482">
    <property type="protein sequence ID" value="MBM6499508.1"/>
    <property type="molecule type" value="Genomic_DNA"/>
</dbReference>
<name>A0ABS2CX21_9FLAO</name>
<feature type="signal peptide" evidence="1">
    <location>
        <begin position="1"/>
        <end position="23"/>
    </location>
</feature>
<organism evidence="2 3">
    <name type="scientific">Flavobacterium macrobrachii</name>
    <dbReference type="NCBI Taxonomy" id="591204"/>
    <lineage>
        <taxon>Bacteria</taxon>
        <taxon>Pseudomonadati</taxon>
        <taxon>Bacteroidota</taxon>
        <taxon>Flavobacteriia</taxon>
        <taxon>Flavobacteriales</taxon>
        <taxon>Flavobacteriaceae</taxon>
        <taxon>Flavobacterium</taxon>
    </lineage>
</organism>
<keyword evidence="1" id="KW-0732">Signal</keyword>
<proteinExistence type="predicted"/>
<reference evidence="2 3" key="1">
    <citation type="submission" date="2021-02" db="EMBL/GenBank/DDBJ databases">
        <authorList>
            <person name="Jung H.S."/>
            <person name="Chun B.H."/>
            <person name="Jeon C.O."/>
        </authorList>
    </citation>
    <scope>NUCLEOTIDE SEQUENCE [LARGE SCALE GENOMIC DNA]</scope>
    <source>
        <strain evidence="2 3">LMG 25203</strain>
    </source>
</reference>
<dbReference type="RefSeq" id="WP_187657436.1">
    <property type="nucleotide sequence ID" value="NZ_JACSOD020000482.1"/>
</dbReference>
<accession>A0ABS2CX21</accession>
<feature type="chain" id="PRO_5045677117" evidence="1">
    <location>
        <begin position="24"/>
        <end position="131"/>
    </location>
</feature>
<dbReference type="PROSITE" id="PS51257">
    <property type="entry name" value="PROKAR_LIPOPROTEIN"/>
    <property type="match status" value="1"/>
</dbReference>